<feature type="transmembrane region" description="Helical" evidence="1">
    <location>
        <begin position="111"/>
        <end position="129"/>
    </location>
</feature>
<dbReference type="EMBL" id="JAJJMB010004055">
    <property type="protein sequence ID" value="KAI3944409.1"/>
    <property type="molecule type" value="Genomic_DNA"/>
</dbReference>
<gene>
    <name evidence="2" type="ORF">MKW98_006570</name>
</gene>
<evidence type="ECO:0000313" key="3">
    <source>
        <dbReference type="Proteomes" id="UP001202328"/>
    </source>
</evidence>
<accession>A0AAD4T9R7</accession>
<organism evidence="2 3">
    <name type="scientific">Papaver atlanticum</name>
    <dbReference type="NCBI Taxonomy" id="357466"/>
    <lineage>
        <taxon>Eukaryota</taxon>
        <taxon>Viridiplantae</taxon>
        <taxon>Streptophyta</taxon>
        <taxon>Embryophyta</taxon>
        <taxon>Tracheophyta</taxon>
        <taxon>Spermatophyta</taxon>
        <taxon>Magnoliopsida</taxon>
        <taxon>Ranunculales</taxon>
        <taxon>Papaveraceae</taxon>
        <taxon>Papaveroideae</taxon>
        <taxon>Papaver</taxon>
    </lineage>
</organism>
<dbReference type="PANTHER" id="PTHR33306:SF5">
    <property type="entry name" value="OXIDOREDUCTASE_TRANSITION METAL ION-BINDING PROTEIN"/>
    <property type="match status" value="1"/>
</dbReference>
<evidence type="ECO:0000313" key="2">
    <source>
        <dbReference type="EMBL" id="KAI3944409.1"/>
    </source>
</evidence>
<feature type="transmembrane region" description="Helical" evidence="1">
    <location>
        <begin position="20"/>
        <end position="52"/>
    </location>
</feature>
<dbReference type="PANTHER" id="PTHR33306">
    <property type="entry name" value="EXPRESSED PROTEIN-RELATED-RELATED"/>
    <property type="match status" value="1"/>
</dbReference>
<reference evidence="2" key="1">
    <citation type="submission" date="2022-04" db="EMBL/GenBank/DDBJ databases">
        <title>A functionally conserved STORR gene fusion in Papaver species that diverged 16.8 million years ago.</title>
        <authorList>
            <person name="Catania T."/>
        </authorList>
    </citation>
    <scope>NUCLEOTIDE SEQUENCE</scope>
    <source>
        <strain evidence="2">S-188037</strain>
    </source>
</reference>
<name>A0AAD4T9R7_9MAGN</name>
<feature type="transmembrane region" description="Helical" evidence="1">
    <location>
        <begin position="64"/>
        <end position="83"/>
    </location>
</feature>
<comment type="caution">
    <text evidence="2">The sequence shown here is derived from an EMBL/GenBank/DDBJ whole genome shotgun (WGS) entry which is preliminary data.</text>
</comment>
<keyword evidence="1" id="KW-0812">Transmembrane</keyword>
<keyword evidence="1" id="KW-0472">Membrane</keyword>
<evidence type="ECO:0008006" key="4">
    <source>
        <dbReference type="Google" id="ProtNLM"/>
    </source>
</evidence>
<sequence length="144" mass="16127">MANDGYYSSSSSSSSYSSSLPYYSSFITSMSTQLCLVVIVLFSFLGFTLYINYESMLEGLMDQFKLGLMILPLVLLVFVYYTLSSNNKESGGWIPTLLPMPAKDSIHRAGGSPWGLGVLLVFLIIMVSYRSDLHESWFPLLRRS</sequence>
<evidence type="ECO:0000256" key="1">
    <source>
        <dbReference type="SAM" id="Phobius"/>
    </source>
</evidence>
<dbReference type="AlphaFoldDB" id="A0AAD4T9R7"/>
<dbReference type="Proteomes" id="UP001202328">
    <property type="component" value="Unassembled WGS sequence"/>
</dbReference>
<keyword evidence="3" id="KW-1185">Reference proteome</keyword>
<keyword evidence="1" id="KW-1133">Transmembrane helix</keyword>
<protein>
    <recommendedName>
        <fullName evidence="4">Transmembrane protein</fullName>
    </recommendedName>
</protein>
<proteinExistence type="predicted"/>